<keyword evidence="2" id="KW-0805">Transcription regulation</keyword>
<dbReference type="Pfam" id="PF13977">
    <property type="entry name" value="TetR_C_6"/>
    <property type="match status" value="1"/>
</dbReference>
<evidence type="ECO:0000313" key="9">
    <source>
        <dbReference type="EMBL" id="SEG57606.1"/>
    </source>
</evidence>
<evidence type="ECO:0000256" key="4">
    <source>
        <dbReference type="ARBA" id="ARBA00023163"/>
    </source>
</evidence>
<dbReference type="PANTHER" id="PTHR30055">
    <property type="entry name" value="HTH-TYPE TRANSCRIPTIONAL REGULATOR RUTR"/>
    <property type="match status" value="1"/>
</dbReference>
<dbReference type="EMBL" id="CP031312">
    <property type="protein sequence ID" value="QCC49220.1"/>
    <property type="molecule type" value="Genomic_DNA"/>
</dbReference>
<feature type="region of interest" description="Disordered" evidence="6">
    <location>
        <begin position="190"/>
        <end position="209"/>
    </location>
</feature>
<name>A0A1H6BBP1_9EURY</name>
<evidence type="ECO:0000256" key="1">
    <source>
        <dbReference type="ARBA" id="ARBA00022491"/>
    </source>
</evidence>
<dbReference type="RefSeq" id="WP_103992384.1">
    <property type="nucleotide sequence ID" value="NZ_CP031312.1"/>
</dbReference>
<evidence type="ECO:0000256" key="6">
    <source>
        <dbReference type="SAM" id="MobiDB-lite"/>
    </source>
</evidence>
<evidence type="ECO:0000313" key="10">
    <source>
        <dbReference type="Proteomes" id="UP000236740"/>
    </source>
</evidence>
<accession>A0A1H6BBP1</accession>
<dbReference type="EMBL" id="FNVN01000004">
    <property type="protein sequence ID" value="SEG57606.1"/>
    <property type="molecule type" value="Genomic_DNA"/>
</dbReference>
<dbReference type="Pfam" id="PF00440">
    <property type="entry name" value="TetR_N"/>
    <property type="match status" value="1"/>
</dbReference>
<feature type="domain" description="HTH tetR-type" evidence="7">
    <location>
        <begin position="2"/>
        <end position="62"/>
    </location>
</feature>
<geneLocation type="plasmid" evidence="8">
    <name>unnamed1</name>
</geneLocation>
<dbReference type="InterPro" id="IPR009057">
    <property type="entry name" value="Homeodomain-like_sf"/>
</dbReference>
<reference evidence="9 10" key="1">
    <citation type="submission" date="2016-10" db="EMBL/GenBank/DDBJ databases">
        <authorList>
            <person name="de Groot N.N."/>
        </authorList>
    </citation>
    <scope>NUCLEOTIDE SEQUENCE [LARGE SCALE GENOMIC DNA]</scope>
    <source>
        <strain evidence="9 10">CGMCC 1.10331</strain>
    </source>
</reference>
<dbReference type="InterPro" id="IPR050109">
    <property type="entry name" value="HTH-type_TetR-like_transc_reg"/>
</dbReference>
<evidence type="ECO:0000259" key="7">
    <source>
        <dbReference type="PROSITE" id="PS50977"/>
    </source>
</evidence>
<evidence type="ECO:0000313" key="8">
    <source>
        <dbReference type="EMBL" id="QCC49220.1"/>
    </source>
</evidence>
<evidence type="ECO:0000256" key="3">
    <source>
        <dbReference type="ARBA" id="ARBA00023125"/>
    </source>
</evidence>
<dbReference type="PROSITE" id="PS50977">
    <property type="entry name" value="HTH_TETR_2"/>
    <property type="match status" value="1"/>
</dbReference>
<evidence type="ECO:0000256" key="2">
    <source>
        <dbReference type="ARBA" id="ARBA00023015"/>
    </source>
</evidence>
<dbReference type="GO" id="GO:0003700">
    <property type="term" value="F:DNA-binding transcription factor activity"/>
    <property type="evidence" value="ECO:0007669"/>
    <property type="project" value="TreeGrafter"/>
</dbReference>
<dbReference type="Gene3D" id="1.10.357.10">
    <property type="entry name" value="Tetracycline Repressor, domain 2"/>
    <property type="match status" value="1"/>
</dbReference>
<dbReference type="PRINTS" id="PR00455">
    <property type="entry name" value="HTHTETR"/>
</dbReference>
<sequence>MTDAPTEILHATQRALCEHGYADLTMQDIADETELSKASIHYHYDCKHDLLLAFLDHLYERFEERIDDPDGETPAERLCALVDSLVTGRSDAPAFQTALLEIKAQSPYDEAFRERLQRFDDAYVEAVREIVAEGVADGSFREDVDPGVVASFLATFLNGVQTRHVGVGHPLDESAEAVHTYIDETLLTEASERPAGGSNGGMEIGGTSE</sequence>
<organism evidence="9 10">
    <name type="scientific">Halobellus limi</name>
    <dbReference type="NCBI Taxonomy" id="699433"/>
    <lineage>
        <taxon>Archaea</taxon>
        <taxon>Methanobacteriati</taxon>
        <taxon>Methanobacteriota</taxon>
        <taxon>Stenosarchaea group</taxon>
        <taxon>Halobacteria</taxon>
        <taxon>Halobacteriales</taxon>
        <taxon>Haloferacaceae</taxon>
        <taxon>Halobellus</taxon>
    </lineage>
</organism>
<dbReference type="InterPro" id="IPR039538">
    <property type="entry name" value="BetI_C"/>
</dbReference>
<dbReference type="InterPro" id="IPR001647">
    <property type="entry name" value="HTH_TetR"/>
</dbReference>
<protein>
    <submittedName>
        <fullName evidence="8">TetR/AcrR family transcriptional regulator</fullName>
    </submittedName>
    <submittedName>
        <fullName evidence="9">Transcriptional regulator, TetR family</fullName>
    </submittedName>
</protein>
<dbReference type="GeneID" id="39859590"/>
<dbReference type="PANTHER" id="PTHR30055:SF234">
    <property type="entry name" value="HTH-TYPE TRANSCRIPTIONAL REGULATOR BETI"/>
    <property type="match status" value="1"/>
</dbReference>
<dbReference type="SUPFAM" id="SSF46689">
    <property type="entry name" value="Homeodomain-like"/>
    <property type="match status" value="1"/>
</dbReference>
<keyword evidence="1" id="KW-0678">Repressor</keyword>
<keyword evidence="10" id="KW-1185">Reference proteome</keyword>
<dbReference type="Proteomes" id="UP000296733">
    <property type="component" value="Plasmid unnamed1"/>
</dbReference>
<reference evidence="8 11" key="2">
    <citation type="journal article" date="2019" name="Nat. Commun.">
        <title>A new type of DNA phosphorothioation-based antiviral system in archaea.</title>
        <authorList>
            <person name="Xiong L."/>
            <person name="Liu S."/>
            <person name="Chen S."/>
            <person name="Xiao Y."/>
            <person name="Zhu B."/>
            <person name="Gao Y."/>
            <person name="Zhang Y."/>
            <person name="Chen B."/>
            <person name="Luo J."/>
            <person name="Deng Z."/>
            <person name="Chen X."/>
            <person name="Wang L."/>
            <person name="Chen S."/>
        </authorList>
    </citation>
    <scope>NUCLEOTIDE SEQUENCE [LARGE SCALE GENOMIC DNA]</scope>
    <source>
        <strain evidence="8 11">CGMCC 1.10331</strain>
        <plasmid evidence="8 11">unnamed1</plasmid>
    </source>
</reference>
<feature type="compositionally biased region" description="Gly residues" evidence="6">
    <location>
        <begin position="197"/>
        <end position="209"/>
    </location>
</feature>
<keyword evidence="3 5" id="KW-0238">DNA-binding</keyword>
<gene>
    <name evidence="8" type="ORF">DV707_15830</name>
    <name evidence="9" type="ORF">SAMN04488133_2692</name>
</gene>
<dbReference type="KEGG" id="hlm:DV707_15830"/>
<evidence type="ECO:0000313" key="11">
    <source>
        <dbReference type="Proteomes" id="UP000296733"/>
    </source>
</evidence>
<dbReference type="InterPro" id="IPR036271">
    <property type="entry name" value="Tet_transcr_reg_TetR-rel_C_sf"/>
</dbReference>
<keyword evidence="4" id="KW-0804">Transcription</keyword>
<dbReference type="GO" id="GO:0000976">
    <property type="term" value="F:transcription cis-regulatory region binding"/>
    <property type="evidence" value="ECO:0007669"/>
    <property type="project" value="TreeGrafter"/>
</dbReference>
<dbReference type="SUPFAM" id="SSF48498">
    <property type="entry name" value="Tetracyclin repressor-like, C-terminal domain"/>
    <property type="match status" value="1"/>
</dbReference>
<evidence type="ECO:0000256" key="5">
    <source>
        <dbReference type="PROSITE-ProRule" id="PRU00335"/>
    </source>
</evidence>
<proteinExistence type="predicted"/>
<keyword evidence="8" id="KW-0614">Plasmid</keyword>
<dbReference type="Proteomes" id="UP000236740">
    <property type="component" value="Unassembled WGS sequence"/>
</dbReference>
<feature type="DNA-binding region" description="H-T-H motif" evidence="5">
    <location>
        <begin position="25"/>
        <end position="44"/>
    </location>
</feature>
<dbReference type="OrthoDB" id="135877at2157"/>
<dbReference type="AlphaFoldDB" id="A0A1H6BBP1"/>